<evidence type="ECO:0000313" key="1">
    <source>
        <dbReference type="EMBL" id="RVU71227.1"/>
    </source>
</evidence>
<dbReference type="AlphaFoldDB" id="A0A437SWM9"/>
<evidence type="ECO:0000313" key="2">
    <source>
        <dbReference type="Proteomes" id="UP000288291"/>
    </source>
</evidence>
<sequence length="213" mass="24310">MKKKYLLVFATLGILVELGIIGFETNEQQAIDYRTDQARTELSNKQAKLKNMATTVDNSERQAALKQGGNEEELAKQEVAQNKAKKQVRKLLTMLYTYDSGDEKLKIPDKIKESNLVSRQLLQTKSMFQNNKQLKLQYSGADMTGQIDELNLTTGILDNDEVPVYASVYFEMTKDSRTLGTPTDAYHLVYDMKTNEITAIDYLGRYQIDREDD</sequence>
<reference evidence="1 2" key="1">
    <citation type="submission" date="2018-12" db="EMBL/GenBank/DDBJ databases">
        <authorList>
            <person name="Meng J."/>
        </authorList>
    </citation>
    <scope>NUCLEOTIDE SEQUENCE [LARGE SCALE GENOMIC DNA]</scope>
    <source>
        <strain evidence="1 2">HT111-2</strain>
    </source>
</reference>
<protein>
    <submittedName>
        <fullName evidence="1">Uncharacterized protein</fullName>
    </submittedName>
</protein>
<comment type="caution">
    <text evidence="1">The sequence shown here is derived from an EMBL/GenBank/DDBJ whole genome shotgun (WGS) entry which is preliminary data.</text>
</comment>
<dbReference type="Proteomes" id="UP000288291">
    <property type="component" value="Unassembled WGS sequence"/>
</dbReference>
<keyword evidence="2" id="KW-1185">Reference proteome</keyword>
<name>A0A437SWM9_9LACO</name>
<dbReference type="RefSeq" id="WP_103661072.1">
    <property type="nucleotide sequence ID" value="NZ_ML136875.1"/>
</dbReference>
<dbReference type="EMBL" id="RXIA01000006">
    <property type="protein sequence ID" value="RVU71227.1"/>
    <property type="molecule type" value="Genomic_DNA"/>
</dbReference>
<accession>A0A437SWM9</accession>
<organism evidence="1 2">
    <name type="scientific">Lactobacillus xujianguonis</name>
    <dbReference type="NCBI Taxonomy" id="2495899"/>
    <lineage>
        <taxon>Bacteria</taxon>
        <taxon>Bacillati</taxon>
        <taxon>Bacillota</taxon>
        <taxon>Bacilli</taxon>
        <taxon>Lactobacillales</taxon>
        <taxon>Lactobacillaceae</taxon>
        <taxon>Lactobacillus</taxon>
    </lineage>
</organism>
<proteinExistence type="predicted"/>
<gene>
    <name evidence="1" type="ORF">EJK17_03250</name>
</gene>